<protein>
    <submittedName>
        <fullName evidence="1">CRISPR-associated protein (Cas_Cmr3)</fullName>
    </submittedName>
</protein>
<organism evidence="1 2">
    <name type="scientific">Pyrobaculum oguniense (strain DSM 13380 / JCM 10595 / TE7)</name>
    <dbReference type="NCBI Taxonomy" id="698757"/>
    <lineage>
        <taxon>Archaea</taxon>
        <taxon>Thermoproteota</taxon>
        <taxon>Thermoprotei</taxon>
        <taxon>Thermoproteales</taxon>
        <taxon>Thermoproteaceae</taxon>
        <taxon>Pyrobaculum</taxon>
    </lineage>
</organism>
<reference evidence="1 2" key="1">
    <citation type="journal article" date="2012" name="Stand. Genomic Sci.">
        <title>Complete genome sequence of Pyrobaculum oguniense.</title>
        <authorList>
            <person name="Bernick D.L."/>
            <person name="Karplus K."/>
            <person name="Lui L.M."/>
            <person name="Coker J.K."/>
            <person name="Murphy J.N."/>
            <person name="Chan P.P."/>
            <person name="Cozen A.E."/>
            <person name="Lowe T.M."/>
        </authorList>
    </citation>
    <scope>NUCLEOTIDE SEQUENCE [LARGE SCALE GENOMIC DNA]</scope>
    <source>
        <strain evidence="1 2">TE7</strain>
    </source>
</reference>
<dbReference type="STRING" id="698757.Pogu_1155"/>
<dbReference type="Proteomes" id="UP000009062">
    <property type="component" value="Chromosome"/>
</dbReference>
<accession>H6QA60</accession>
<gene>
    <name evidence="1" type="ordered locus">Pogu_1155</name>
</gene>
<dbReference type="InterPro" id="IPR019117">
    <property type="entry name" value="CRISPR-assoc_protein_Cmr3"/>
</dbReference>
<dbReference type="KEGG" id="pog:Pogu_1155"/>
<dbReference type="eggNOG" id="arCOG02664">
    <property type="taxonomic scope" value="Archaea"/>
</dbReference>
<dbReference type="Pfam" id="PF09700">
    <property type="entry name" value="Cas_Cmr3"/>
    <property type="match status" value="1"/>
</dbReference>
<dbReference type="EMBL" id="CP003316">
    <property type="protein sequence ID" value="AFA39182.1"/>
    <property type="molecule type" value="Genomic_DNA"/>
</dbReference>
<keyword evidence="2" id="KW-1185">Reference proteome</keyword>
<name>H6QA60_PYROT</name>
<evidence type="ECO:0000313" key="1">
    <source>
        <dbReference type="EMBL" id="AFA39182.1"/>
    </source>
</evidence>
<dbReference type="HOGENOM" id="CLU_081189_0_0_2"/>
<proteinExistence type="predicted"/>
<sequence>MKVVIKPLGYARIAARPPSTPSVAARDEATAAPPPSTVLGMLGALKGIVVQCPGPGPGPQGAERQLVELAQALGVRSVWGPLVEIDGVLHAPGLDSLYAVKGGRVERRAISTIRRVGLALSAFKTAAPGYLYTATYVAEKAKYIYYIDADGLRGGVARLGGEGRLALVEVEEGEADVPEEITGRAILLTPLLIPEGKPPQCLRPLGVFEERGGAVEIAPKVRVVQWGLGFSEVCRERRPMYPAIAPGAVVEASRCGRNVGYLAELGYGALMPL</sequence>
<dbReference type="AlphaFoldDB" id="H6QA60"/>
<evidence type="ECO:0000313" key="2">
    <source>
        <dbReference type="Proteomes" id="UP000009062"/>
    </source>
</evidence>